<evidence type="ECO:0000313" key="1">
    <source>
        <dbReference type="EMBL" id="KAJ3988245.1"/>
    </source>
</evidence>
<accession>A0AA38Q6L7</accession>
<gene>
    <name evidence="1" type="ORF">F5890DRAFT_558309</name>
</gene>
<evidence type="ECO:0000313" key="2">
    <source>
        <dbReference type="Proteomes" id="UP001163850"/>
    </source>
</evidence>
<dbReference type="Proteomes" id="UP001163850">
    <property type="component" value="Unassembled WGS sequence"/>
</dbReference>
<dbReference type="Gene3D" id="3.20.20.100">
    <property type="entry name" value="NADP-dependent oxidoreductase domain"/>
    <property type="match status" value="1"/>
</dbReference>
<proteinExistence type="predicted"/>
<sequence length="194" mass="21710">MQGLYVSPLCFGGMSIGDQWSGVLGLMNKETSFELLDPYQNIGDNLTELQINIRDKGSESLIGEWMEQRGIKDQIVLATNKRSNGSIAQKSNYTYNNVESMDISIEESEEALHTLCRPTVGPLEGLHIRELMGNNRQPCIGGWSSLKLMNMLTVPASSTVHSNAIYSRELWMARHVSLRRSLYSDLLMHDCVGL</sequence>
<dbReference type="AlphaFoldDB" id="A0AA38Q6L7"/>
<dbReference type="InterPro" id="IPR036812">
    <property type="entry name" value="NAD(P)_OxRdtase_dom_sf"/>
</dbReference>
<comment type="caution">
    <text evidence="1">The sequence shown here is derived from an EMBL/GenBank/DDBJ whole genome shotgun (WGS) entry which is preliminary data.</text>
</comment>
<name>A0AA38Q6L7_9AGAR</name>
<dbReference type="EMBL" id="MU801912">
    <property type="protein sequence ID" value="KAJ3988245.1"/>
    <property type="molecule type" value="Genomic_DNA"/>
</dbReference>
<organism evidence="1 2">
    <name type="scientific">Lentinula detonsa</name>
    <dbReference type="NCBI Taxonomy" id="2804962"/>
    <lineage>
        <taxon>Eukaryota</taxon>
        <taxon>Fungi</taxon>
        <taxon>Dikarya</taxon>
        <taxon>Basidiomycota</taxon>
        <taxon>Agaricomycotina</taxon>
        <taxon>Agaricomycetes</taxon>
        <taxon>Agaricomycetidae</taxon>
        <taxon>Agaricales</taxon>
        <taxon>Marasmiineae</taxon>
        <taxon>Omphalotaceae</taxon>
        <taxon>Lentinula</taxon>
    </lineage>
</organism>
<protein>
    <submittedName>
        <fullName evidence="1">Uncharacterized protein</fullName>
    </submittedName>
</protein>
<dbReference type="SUPFAM" id="SSF51430">
    <property type="entry name" value="NAD(P)-linked oxidoreductase"/>
    <property type="match status" value="1"/>
</dbReference>
<reference evidence="1" key="1">
    <citation type="submission" date="2022-08" db="EMBL/GenBank/DDBJ databases">
        <authorList>
            <consortium name="DOE Joint Genome Institute"/>
            <person name="Min B."/>
            <person name="Riley R."/>
            <person name="Sierra-Patev S."/>
            <person name="Naranjo-Ortiz M."/>
            <person name="Looney B."/>
            <person name="Konkel Z."/>
            <person name="Slot J.C."/>
            <person name="Sakamoto Y."/>
            <person name="Steenwyk J.L."/>
            <person name="Rokas A."/>
            <person name="Carro J."/>
            <person name="Camarero S."/>
            <person name="Ferreira P."/>
            <person name="Molpeceres G."/>
            <person name="Ruiz-Duenas F.J."/>
            <person name="Serrano A."/>
            <person name="Henrissat B."/>
            <person name="Drula E."/>
            <person name="Hughes K.W."/>
            <person name="Mata J.L."/>
            <person name="Ishikawa N.K."/>
            <person name="Vargas-Isla R."/>
            <person name="Ushijima S."/>
            <person name="Smith C.A."/>
            <person name="Ahrendt S."/>
            <person name="Andreopoulos W."/>
            <person name="He G."/>
            <person name="Labutti K."/>
            <person name="Lipzen A."/>
            <person name="Ng V."/>
            <person name="Sandor L."/>
            <person name="Barry K."/>
            <person name="Martinez A.T."/>
            <person name="Xiao Y."/>
            <person name="Gibbons J.G."/>
            <person name="Terashima K."/>
            <person name="Hibbett D.S."/>
            <person name="Grigoriev I.V."/>
        </authorList>
    </citation>
    <scope>NUCLEOTIDE SEQUENCE</scope>
    <source>
        <strain evidence="1">TFB7829</strain>
    </source>
</reference>